<dbReference type="PANTHER" id="PTHR42834:SF1">
    <property type="entry name" value="ENDONUCLEASE_EXONUCLEASE_PHOSPHATASE FAMILY PROTEIN (AFU_ORTHOLOGUE AFUA_3G09210)"/>
    <property type="match status" value="1"/>
</dbReference>
<evidence type="ECO:0000256" key="1">
    <source>
        <dbReference type="SAM" id="SignalP"/>
    </source>
</evidence>
<evidence type="ECO:0000313" key="2">
    <source>
        <dbReference type="EMBL" id="KAL3422876.1"/>
    </source>
</evidence>
<dbReference type="SUPFAM" id="SSF56219">
    <property type="entry name" value="DNase I-like"/>
    <property type="match status" value="1"/>
</dbReference>
<dbReference type="EMBL" id="JBFCZG010000004">
    <property type="protein sequence ID" value="KAL3422876.1"/>
    <property type="molecule type" value="Genomic_DNA"/>
</dbReference>
<accession>A0ABR4PHS0</accession>
<sequence length="607" mass="65414">MRFIPTVLSACTAFISLASALTISEINGHKYLSSYAGQTVTGVKGLVTAKGPSGFFLKSTTLDLDIRSSNSIYVFGSGVLKNITVGDIITLDATVTEYRSSVAYLYLTELTTPKNIAVLSSGNKVSPIVIGESLLKWPPTEQYSSLDRLDVFGTPNNVSQISVANPSLSPLLFGLDFWESLSGEIVTVKRPTALSKPNQYGDTWVVGSWRSSGRNARGGLTTTDRDANPEAILIGDPLDGTDNPEDTRLGDTLGDITGVVTQSFGYYRILPLTALTISGSQSPALPPATTLVSNGKCDKITVGDYNVENLTPTSAILPDIARHIVEYLKTPTIVFVQEIQDDNGATNDAVVSSNLTLTTLVNSIKAQSGITYAFTTVDPVDDQDGGQPGGNIRVAYLYQPSIIRLRKPNPGSSTDANEVLPGAELKFNPGRIAPADEAWTASRKPLAAAWETLDGRNKFFTINLHFGSKGGSSSIMGDYRPPVNGGVDDRLAQATLTAEFIAKILAQDRNAKIISAGDYNEFAFVEPLETFKSLSGLQDLDEVAGIPKLERYTYLFDMNCQEIDHMFVSQALTKNAKFEHIHVNTWATYDGQISDHDPSVALLNVCQ</sequence>
<keyword evidence="2" id="KW-0540">Nuclease</keyword>
<proteinExistence type="predicted"/>
<organism evidence="2 3">
    <name type="scientific">Phlyctema vagabunda</name>
    <dbReference type="NCBI Taxonomy" id="108571"/>
    <lineage>
        <taxon>Eukaryota</taxon>
        <taxon>Fungi</taxon>
        <taxon>Dikarya</taxon>
        <taxon>Ascomycota</taxon>
        <taxon>Pezizomycotina</taxon>
        <taxon>Leotiomycetes</taxon>
        <taxon>Helotiales</taxon>
        <taxon>Dermateaceae</taxon>
        <taxon>Phlyctema</taxon>
    </lineage>
</organism>
<dbReference type="CDD" id="cd04486">
    <property type="entry name" value="YhcR_OBF_like"/>
    <property type="match status" value="1"/>
</dbReference>
<dbReference type="Proteomes" id="UP001629113">
    <property type="component" value="Unassembled WGS sequence"/>
</dbReference>
<dbReference type="Gene3D" id="3.60.10.10">
    <property type="entry name" value="Endonuclease/exonuclease/phosphatase"/>
    <property type="match status" value="1"/>
</dbReference>
<keyword evidence="2" id="KW-0378">Hydrolase</keyword>
<dbReference type="GO" id="GO:0004519">
    <property type="term" value="F:endonuclease activity"/>
    <property type="evidence" value="ECO:0007669"/>
    <property type="project" value="UniProtKB-KW"/>
</dbReference>
<name>A0ABR4PHS0_9HELO</name>
<reference evidence="2 3" key="1">
    <citation type="submission" date="2024-06" db="EMBL/GenBank/DDBJ databases">
        <title>Complete genome of Phlyctema vagabunda strain 19-DSS-EL-015.</title>
        <authorList>
            <person name="Fiorenzani C."/>
        </authorList>
    </citation>
    <scope>NUCLEOTIDE SEQUENCE [LARGE SCALE GENOMIC DNA]</scope>
    <source>
        <strain evidence="2 3">19-DSS-EL-015</strain>
    </source>
</reference>
<dbReference type="InterPro" id="IPR036691">
    <property type="entry name" value="Endo/exonu/phosph_ase_sf"/>
</dbReference>
<keyword evidence="2" id="KW-0255">Endonuclease</keyword>
<feature type="chain" id="PRO_5047406165" evidence="1">
    <location>
        <begin position="21"/>
        <end position="607"/>
    </location>
</feature>
<feature type="signal peptide" evidence="1">
    <location>
        <begin position="1"/>
        <end position="20"/>
    </location>
</feature>
<dbReference type="PANTHER" id="PTHR42834">
    <property type="entry name" value="ENDONUCLEASE/EXONUCLEASE/PHOSPHATASE FAMILY PROTEIN (AFU_ORTHOLOGUE AFUA_3G09210)"/>
    <property type="match status" value="1"/>
</dbReference>
<keyword evidence="3" id="KW-1185">Reference proteome</keyword>
<evidence type="ECO:0000313" key="3">
    <source>
        <dbReference type="Proteomes" id="UP001629113"/>
    </source>
</evidence>
<protein>
    <submittedName>
        <fullName evidence="2">Endonuclease/Exonuclease/phosphatase</fullName>
    </submittedName>
</protein>
<comment type="caution">
    <text evidence="2">The sequence shown here is derived from an EMBL/GenBank/DDBJ whole genome shotgun (WGS) entry which is preliminary data.</text>
</comment>
<gene>
    <name evidence="2" type="ORF">PVAG01_04623</name>
</gene>
<keyword evidence="1" id="KW-0732">Signal</keyword>